<gene>
    <name evidence="1" type="ORF">YSA_00962</name>
</gene>
<dbReference type="KEGG" id="ppi:YSA_00962"/>
<protein>
    <submittedName>
        <fullName evidence="1">Uncharacterized protein</fullName>
    </submittedName>
</protein>
<reference evidence="1 2" key="1">
    <citation type="journal article" date="2012" name="J. Bacteriol.">
        <title>Complete Genome Sequence of the Naphthalene-Degrading Pseudomonas putida Strain ND6.</title>
        <authorList>
            <person name="Li S."/>
            <person name="Zhao H."/>
            <person name="Li Y."/>
            <person name="Niu S."/>
            <person name="Cai B."/>
        </authorList>
    </citation>
    <scope>NUCLEOTIDE SEQUENCE [LARGE SCALE GENOMIC DNA]</scope>
    <source>
        <strain evidence="1 2">ND6</strain>
    </source>
</reference>
<dbReference type="Proteomes" id="UP000005268">
    <property type="component" value="Chromosome"/>
</dbReference>
<organism evidence="1 2">
    <name type="scientific">Pseudomonas putida ND6</name>
    <dbReference type="NCBI Taxonomy" id="231023"/>
    <lineage>
        <taxon>Bacteria</taxon>
        <taxon>Pseudomonadati</taxon>
        <taxon>Pseudomonadota</taxon>
        <taxon>Gammaproteobacteria</taxon>
        <taxon>Pseudomonadales</taxon>
        <taxon>Pseudomonadaceae</taxon>
        <taxon>Pseudomonas</taxon>
    </lineage>
</organism>
<accession>I3UP75</accession>
<evidence type="ECO:0000313" key="2">
    <source>
        <dbReference type="Proteomes" id="UP000005268"/>
    </source>
</evidence>
<name>I3UP75_PSEPU</name>
<dbReference type="AlphaFoldDB" id="I3UP75"/>
<proteinExistence type="predicted"/>
<evidence type="ECO:0000313" key="1">
    <source>
        <dbReference type="EMBL" id="AFK67296.1"/>
    </source>
</evidence>
<dbReference type="EMBL" id="CP003588">
    <property type="protein sequence ID" value="AFK67296.1"/>
    <property type="molecule type" value="Genomic_DNA"/>
</dbReference>
<dbReference type="PATRIC" id="fig|231023.4.peg.441"/>
<sequence length="83" mass="9602">MQAKQHLKVSMLTADPSGITPMTLISREPWWLVPPQPGQQEQDLHWGYLEIYADGRAVFVDQRPTDRELAERKSCRNFPDPEP</sequence>
<dbReference type="HOGENOM" id="CLU_2540008_0_0_6"/>